<comment type="caution">
    <text evidence="2">The sequence shown here is derived from an EMBL/GenBank/DDBJ whole genome shotgun (WGS) entry which is preliminary data.</text>
</comment>
<dbReference type="Proteomes" id="UP000765509">
    <property type="component" value="Unassembled WGS sequence"/>
</dbReference>
<name>A0A9Q3GSP2_9BASI</name>
<dbReference type="AlphaFoldDB" id="A0A9Q3GSP2"/>
<sequence length="112" mass="12129">MFPVCLARKLWGNPLQAQVALDEPSQHDETPIPAPDSQLPSHESDLTCEPEPEVAPTQKTEDSVAHPTTPTQSLSLTIHKLEPPVPSPEILPVASKNPILSSPHTKHHSFPG</sequence>
<dbReference type="EMBL" id="AVOT02004879">
    <property type="protein sequence ID" value="MBW0477639.1"/>
    <property type="molecule type" value="Genomic_DNA"/>
</dbReference>
<keyword evidence="3" id="KW-1185">Reference proteome</keyword>
<feature type="compositionally biased region" description="Polar residues" evidence="1">
    <location>
        <begin position="66"/>
        <end position="76"/>
    </location>
</feature>
<evidence type="ECO:0000313" key="2">
    <source>
        <dbReference type="EMBL" id="MBW0477639.1"/>
    </source>
</evidence>
<proteinExistence type="predicted"/>
<accession>A0A9Q3GSP2</accession>
<reference evidence="2" key="1">
    <citation type="submission" date="2021-03" db="EMBL/GenBank/DDBJ databases">
        <title>Draft genome sequence of rust myrtle Austropuccinia psidii MF-1, a brazilian biotype.</title>
        <authorList>
            <person name="Quecine M.C."/>
            <person name="Pachon D.M.R."/>
            <person name="Bonatelli M.L."/>
            <person name="Correr F.H."/>
            <person name="Franceschini L.M."/>
            <person name="Leite T.F."/>
            <person name="Margarido G.R.A."/>
            <person name="Almeida C.A."/>
            <person name="Ferrarezi J.A."/>
            <person name="Labate C.A."/>
        </authorList>
    </citation>
    <scope>NUCLEOTIDE SEQUENCE</scope>
    <source>
        <strain evidence="2">MF-1</strain>
    </source>
</reference>
<evidence type="ECO:0000313" key="3">
    <source>
        <dbReference type="Proteomes" id="UP000765509"/>
    </source>
</evidence>
<gene>
    <name evidence="2" type="ORF">O181_017354</name>
</gene>
<protein>
    <submittedName>
        <fullName evidence="2">Uncharacterized protein</fullName>
    </submittedName>
</protein>
<organism evidence="2 3">
    <name type="scientific">Austropuccinia psidii MF-1</name>
    <dbReference type="NCBI Taxonomy" id="1389203"/>
    <lineage>
        <taxon>Eukaryota</taxon>
        <taxon>Fungi</taxon>
        <taxon>Dikarya</taxon>
        <taxon>Basidiomycota</taxon>
        <taxon>Pucciniomycotina</taxon>
        <taxon>Pucciniomycetes</taxon>
        <taxon>Pucciniales</taxon>
        <taxon>Sphaerophragmiaceae</taxon>
        <taxon>Austropuccinia</taxon>
    </lineage>
</organism>
<feature type="region of interest" description="Disordered" evidence="1">
    <location>
        <begin position="21"/>
        <end position="112"/>
    </location>
</feature>
<evidence type="ECO:0000256" key="1">
    <source>
        <dbReference type="SAM" id="MobiDB-lite"/>
    </source>
</evidence>